<comment type="caution">
    <text evidence="2">The sequence shown here is derived from an EMBL/GenBank/DDBJ whole genome shotgun (WGS) entry which is preliminary data.</text>
</comment>
<evidence type="ECO:0000313" key="2">
    <source>
        <dbReference type="EMBL" id="KAK0750918.1"/>
    </source>
</evidence>
<accession>A0AA40F454</accession>
<proteinExistence type="predicted"/>
<dbReference type="EMBL" id="JAUKUD010000002">
    <property type="protein sequence ID" value="KAK0750918.1"/>
    <property type="molecule type" value="Genomic_DNA"/>
</dbReference>
<sequence length="116" mass="12570">MLFPVVLIMFQIFLSLPPPPFLFFLLAVDSAAVPPILHSPNLAISLSLFPPGGGLADCSLSQGRRGNGEPHRYRYRWDAGAGGSVEKVFPMVVNGESENQRRNVGSWDCEKVGSAV</sequence>
<feature type="chain" id="PRO_5041218181" description="Ig-like domain-containing protein" evidence="1">
    <location>
        <begin position="16"/>
        <end position="116"/>
    </location>
</feature>
<keyword evidence="1" id="KW-0732">Signal</keyword>
<protein>
    <recommendedName>
        <fullName evidence="4">Ig-like domain-containing protein</fullName>
    </recommendedName>
</protein>
<name>A0AA40F454_9PEZI</name>
<keyword evidence="3" id="KW-1185">Reference proteome</keyword>
<feature type="signal peptide" evidence="1">
    <location>
        <begin position="1"/>
        <end position="15"/>
    </location>
</feature>
<evidence type="ECO:0000313" key="3">
    <source>
        <dbReference type="Proteomes" id="UP001172155"/>
    </source>
</evidence>
<organism evidence="2 3">
    <name type="scientific">Schizothecium vesticola</name>
    <dbReference type="NCBI Taxonomy" id="314040"/>
    <lineage>
        <taxon>Eukaryota</taxon>
        <taxon>Fungi</taxon>
        <taxon>Dikarya</taxon>
        <taxon>Ascomycota</taxon>
        <taxon>Pezizomycotina</taxon>
        <taxon>Sordariomycetes</taxon>
        <taxon>Sordariomycetidae</taxon>
        <taxon>Sordariales</taxon>
        <taxon>Schizotheciaceae</taxon>
        <taxon>Schizothecium</taxon>
    </lineage>
</organism>
<dbReference type="AlphaFoldDB" id="A0AA40F454"/>
<feature type="non-terminal residue" evidence="2">
    <location>
        <position position="116"/>
    </location>
</feature>
<dbReference type="Proteomes" id="UP001172155">
    <property type="component" value="Unassembled WGS sequence"/>
</dbReference>
<evidence type="ECO:0008006" key="4">
    <source>
        <dbReference type="Google" id="ProtNLM"/>
    </source>
</evidence>
<evidence type="ECO:0000256" key="1">
    <source>
        <dbReference type="SAM" id="SignalP"/>
    </source>
</evidence>
<reference evidence="2" key="1">
    <citation type="submission" date="2023-06" db="EMBL/GenBank/DDBJ databases">
        <title>Genome-scale phylogeny and comparative genomics of the fungal order Sordariales.</title>
        <authorList>
            <consortium name="Lawrence Berkeley National Laboratory"/>
            <person name="Hensen N."/>
            <person name="Bonometti L."/>
            <person name="Westerberg I."/>
            <person name="Brannstrom I.O."/>
            <person name="Guillou S."/>
            <person name="Cros-Aarteil S."/>
            <person name="Calhoun S."/>
            <person name="Haridas S."/>
            <person name="Kuo A."/>
            <person name="Mondo S."/>
            <person name="Pangilinan J."/>
            <person name="Riley R."/>
            <person name="LaButti K."/>
            <person name="Andreopoulos B."/>
            <person name="Lipzen A."/>
            <person name="Chen C."/>
            <person name="Yanf M."/>
            <person name="Daum C."/>
            <person name="Ng V."/>
            <person name="Clum A."/>
            <person name="Steindorff A."/>
            <person name="Ohm R."/>
            <person name="Martin F."/>
            <person name="Silar P."/>
            <person name="Natvig D."/>
            <person name="Lalanne C."/>
            <person name="Gautier V."/>
            <person name="Ament-velasquez S.L."/>
            <person name="Kruys A."/>
            <person name="Hutchinson M.I."/>
            <person name="Powell A.J."/>
            <person name="Barry K."/>
            <person name="Miller A.N."/>
            <person name="Grigoriev I.V."/>
            <person name="Debuchy R."/>
            <person name="Gladieux P."/>
            <person name="Thoren M.H."/>
            <person name="Johannesson H."/>
        </authorList>
    </citation>
    <scope>NUCLEOTIDE SEQUENCE</scope>
    <source>
        <strain evidence="2">SMH3187-1</strain>
    </source>
</reference>
<gene>
    <name evidence="2" type="ORF">B0T18DRAFT_401335</name>
</gene>